<comment type="similarity">
    <text evidence="1">Belongs to the MPI phosphatase family.</text>
</comment>
<evidence type="ECO:0000256" key="2">
    <source>
        <dbReference type="ARBA" id="ARBA00013064"/>
    </source>
</evidence>
<dbReference type="GO" id="GO:0010971">
    <property type="term" value="P:positive regulation of G2/M transition of mitotic cell cycle"/>
    <property type="evidence" value="ECO:0007669"/>
    <property type="project" value="TreeGrafter"/>
</dbReference>
<accession>A0A9P6AGS4</accession>
<feature type="compositionally biased region" description="Polar residues" evidence="7">
    <location>
        <begin position="184"/>
        <end position="197"/>
    </location>
</feature>
<dbReference type="InterPro" id="IPR001763">
    <property type="entry name" value="Rhodanese-like_dom"/>
</dbReference>
<dbReference type="GO" id="GO:0005634">
    <property type="term" value="C:nucleus"/>
    <property type="evidence" value="ECO:0007669"/>
    <property type="project" value="TreeGrafter"/>
</dbReference>
<dbReference type="SMART" id="SM00450">
    <property type="entry name" value="RHOD"/>
    <property type="match status" value="1"/>
</dbReference>
<reference evidence="9" key="1">
    <citation type="journal article" date="2020" name="Nat. Commun.">
        <title>Large-scale genome sequencing of mycorrhizal fungi provides insights into the early evolution of symbiotic traits.</title>
        <authorList>
            <person name="Miyauchi S."/>
            <person name="Kiss E."/>
            <person name="Kuo A."/>
            <person name="Drula E."/>
            <person name="Kohler A."/>
            <person name="Sanchez-Garcia M."/>
            <person name="Morin E."/>
            <person name="Andreopoulos B."/>
            <person name="Barry K.W."/>
            <person name="Bonito G."/>
            <person name="Buee M."/>
            <person name="Carver A."/>
            <person name="Chen C."/>
            <person name="Cichocki N."/>
            <person name="Clum A."/>
            <person name="Culley D."/>
            <person name="Crous P.W."/>
            <person name="Fauchery L."/>
            <person name="Girlanda M."/>
            <person name="Hayes R.D."/>
            <person name="Keri Z."/>
            <person name="LaButti K."/>
            <person name="Lipzen A."/>
            <person name="Lombard V."/>
            <person name="Magnuson J."/>
            <person name="Maillard F."/>
            <person name="Murat C."/>
            <person name="Nolan M."/>
            <person name="Ohm R.A."/>
            <person name="Pangilinan J."/>
            <person name="Pereira M.F."/>
            <person name="Perotto S."/>
            <person name="Peter M."/>
            <person name="Pfister S."/>
            <person name="Riley R."/>
            <person name="Sitrit Y."/>
            <person name="Stielow J.B."/>
            <person name="Szollosi G."/>
            <person name="Zifcakova L."/>
            <person name="Stursova M."/>
            <person name="Spatafora J.W."/>
            <person name="Tedersoo L."/>
            <person name="Vaario L.M."/>
            <person name="Yamada A."/>
            <person name="Yan M."/>
            <person name="Wang P."/>
            <person name="Xu J."/>
            <person name="Bruns T."/>
            <person name="Baldrian P."/>
            <person name="Vilgalys R."/>
            <person name="Dunand C."/>
            <person name="Henrissat B."/>
            <person name="Grigoriev I.V."/>
            <person name="Hibbett D."/>
            <person name="Nagy L.G."/>
            <person name="Martin F.M."/>
        </authorList>
    </citation>
    <scope>NUCLEOTIDE SEQUENCE</scope>
    <source>
        <strain evidence="9">UP504</strain>
    </source>
</reference>
<feature type="region of interest" description="Disordered" evidence="7">
    <location>
        <begin position="228"/>
        <end position="271"/>
    </location>
</feature>
<dbReference type="GO" id="GO:0004725">
    <property type="term" value="F:protein tyrosine phosphatase activity"/>
    <property type="evidence" value="ECO:0007669"/>
    <property type="project" value="UniProtKB-EC"/>
</dbReference>
<dbReference type="EC" id="3.1.3.48" evidence="2"/>
<evidence type="ECO:0000256" key="6">
    <source>
        <dbReference type="ARBA" id="ARBA00023306"/>
    </source>
</evidence>
<feature type="region of interest" description="Disordered" evidence="7">
    <location>
        <begin position="277"/>
        <end position="296"/>
    </location>
</feature>
<feature type="region of interest" description="Disordered" evidence="7">
    <location>
        <begin position="184"/>
        <end position="212"/>
    </location>
</feature>
<evidence type="ECO:0000313" key="9">
    <source>
        <dbReference type="EMBL" id="KAF9505595.1"/>
    </source>
</evidence>
<dbReference type="PANTHER" id="PTHR10828:SF17">
    <property type="entry name" value="PROTEIN-TYROSINE-PHOSPHATASE"/>
    <property type="match status" value="1"/>
</dbReference>
<evidence type="ECO:0000256" key="5">
    <source>
        <dbReference type="ARBA" id="ARBA00022912"/>
    </source>
</evidence>
<feature type="domain" description="Rhodanese" evidence="8">
    <location>
        <begin position="41"/>
        <end position="149"/>
    </location>
</feature>
<dbReference type="PROSITE" id="PS50206">
    <property type="entry name" value="RHODANESE_3"/>
    <property type="match status" value="1"/>
</dbReference>
<dbReference type="GO" id="GO:0005737">
    <property type="term" value="C:cytoplasm"/>
    <property type="evidence" value="ECO:0007669"/>
    <property type="project" value="TreeGrafter"/>
</dbReference>
<evidence type="ECO:0000259" key="8">
    <source>
        <dbReference type="PROSITE" id="PS50206"/>
    </source>
</evidence>
<dbReference type="GO" id="GO:0000086">
    <property type="term" value="P:G2/M transition of mitotic cell cycle"/>
    <property type="evidence" value="ECO:0007669"/>
    <property type="project" value="TreeGrafter"/>
</dbReference>
<keyword evidence="10" id="KW-1185">Reference proteome</keyword>
<dbReference type="GO" id="GO:0110032">
    <property type="term" value="P:positive regulation of G2/MI transition of meiotic cell cycle"/>
    <property type="evidence" value="ECO:0007669"/>
    <property type="project" value="TreeGrafter"/>
</dbReference>
<dbReference type="InterPro" id="IPR000751">
    <property type="entry name" value="MPI_Phosphatase"/>
</dbReference>
<evidence type="ECO:0000256" key="7">
    <source>
        <dbReference type="SAM" id="MobiDB-lite"/>
    </source>
</evidence>
<evidence type="ECO:0000313" key="10">
    <source>
        <dbReference type="Proteomes" id="UP000886523"/>
    </source>
</evidence>
<dbReference type="GO" id="GO:0051301">
    <property type="term" value="P:cell division"/>
    <property type="evidence" value="ECO:0007669"/>
    <property type="project" value="UniProtKB-KW"/>
</dbReference>
<dbReference type="EMBL" id="MU129145">
    <property type="protein sequence ID" value="KAF9505595.1"/>
    <property type="molecule type" value="Genomic_DNA"/>
</dbReference>
<name>A0A9P6AGS4_9AGAM</name>
<feature type="compositionally biased region" description="Polar residues" evidence="7">
    <location>
        <begin position="286"/>
        <end position="296"/>
    </location>
</feature>
<dbReference type="SUPFAM" id="SSF52821">
    <property type="entry name" value="Rhodanese/Cell cycle control phosphatase"/>
    <property type="match status" value="1"/>
</dbReference>
<keyword evidence="6" id="KW-0131">Cell cycle</keyword>
<keyword evidence="3" id="KW-0132">Cell division</keyword>
<keyword evidence="4" id="KW-0378">Hydrolase</keyword>
<evidence type="ECO:0000256" key="1">
    <source>
        <dbReference type="ARBA" id="ARBA00011065"/>
    </source>
</evidence>
<evidence type="ECO:0000256" key="4">
    <source>
        <dbReference type="ARBA" id="ARBA00022801"/>
    </source>
</evidence>
<protein>
    <recommendedName>
        <fullName evidence="2">protein-tyrosine-phosphatase</fullName>
        <ecNumber evidence="2">3.1.3.48</ecNumber>
    </recommendedName>
</protein>
<dbReference type="InterPro" id="IPR036873">
    <property type="entry name" value="Rhodanese-like_dom_sf"/>
</dbReference>
<dbReference type="Proteomes" id="UP000886523">
    <property type="component" value="Unassembled WGS sequence"/>
</dbReference>
<evidence type="ECO:0000256" key="3">
    <source>
        <dbReference type="ARBA" id="ARBA00022618"/>
    </source>
</evidence>
<feature type="non-terminal residue" evidence="9">
    <location>
        <position position="1"/>
    </location>
</feature>
<proteinExistence type="inferred from homology"/>
<dbReference type="PRINTS" id="PR00716">
    <property type="entry name" value="MPIPHPHTASE"/>
</dbReference>
<organism evidence="9 10">
    <name type="scientific">Hydnum rufescens UP504</name>
    <dbReference type="NCBI Taxonomy" id="1448309"/>
    <lineage>
        <taxon>Eukaryota</taxon>
        <taxon>Fungi</taxon>
        <taxon>Dikarya</taxon>
        <taxon>Basidiomycota</taxon>
        <taxon>Agaricomycotina</taxon>
        <taxon>Agaricomycetes</taxon>
        <taxon>Cantharellales</taxon>
        <taxon>Hydnaceae</taxon>
        <taxon>Hydnum</taxon>
    </lineage>
</organism>
<dbReference type="PANTHER" id="PTHR10828">
    <property type="entry name" value="M-PHASE INDUCER PHOSPHATASE DUAL SPECIFICITY PHOSPHATASE CDC25"/>
    <property type="match status" value="1"/>
</dbReference>
<dbReference type="OrthoDB" id="26523at2759"/>
<dbReference type="Pfam" id="PF00581">
    <property type="entry name" value="Rhodanese"/>
    <property type="match status" value="1"/>
</dbReference>
<dbReference type="AlphaFoldDB" id="A0A9P6AGS4"/>
<gene>
    <name evidence="9" type="ORF">BS47DRAFT_1306417</name>
</gene>
<dbReference type="Gene3D" id="3.40.250.10">
    <property type="entry name" value="Rhodanese-like domain"/>
    <property type="match status" value="1"/>
</dbReference>
<sequence>LPGFGDSEADGKILPCHEVREDGLMRITSDTVLARFGGWLCVIIDCRFEYEHNGGHIPGSVNLNTDDAMEEYLLSSDKPMASRSGDGMRKTILVFHEFRVKRTPTFAKHLLSKDRSMNGHIYPKIPYPEVCVLEGGYSQYCSCHPEHCIPNGYVRMDDPAYQRAQATDLNDFRRWNRARSFTYGEQRTGSSVTSQEAPTEGTRPVSTDTGAKGKVGLSFAAAKAAFGRRGGERASNGVSDGLSALQEDGDSSCASETDVGDSPCPPSNRTSLTIMGVTKARGRQRAMTTALSNTRR</sequence>
<keyword evidence="5" id="KW-0904">Protein phosphatase</keyword>
<comment type="caution">
    <text evidence="9">The sequence shown here is derived from an EMBL/GenBank/DDBJ whole genome shotgun (WGS) entry which is preliminary data.</text>
</comment>